<protein>
    <submittedName>
        <fullName evidence="3">Transglutaminase domain-containing protein</fullName>
    </submittedName>
</protein>
<keyword evidence="1" id="KW-0812">Transmembrane</keyword>
<keyword evidence="1" id="KW-0472">Membrane</keyword>
<dbReference type="PANTHER" id="PTHR33490:SF3">
    <property type="entry name" value="CONSERVED INTEGRAL MEMBRANE PROTEIN"/>
    <property type="match status" value="1"/>
</dbReference>
<dbReference type="Proteomes" id="UP000738826">
    <property type="component" value="Unassembled WGS sequence"/>
</dbReference>
<name>A0A8J7YTS8_9ARCH</name>
<feature type="transmembrane region" description="Helical" evidence="1">
    <location>
        <begin position="522"/>
        <end position="541"/>
    </location>
</feature>
<dbReference type="Pfam" id="PF01841">
    <property type="entry name" value="Transglut_core"/>
    <property type="match status" value="1"/>
</dbReference>
<dbReference type="SMART" id="SM00460">
    <property type="entry name" value="TGc"/>
    <property type="match status" value="1"/>
</dbReference>
<accession>A0A8J7YTS8</accession>
<dbReference type="Proteomes" id="UP000768163">
    <property type="component" value="Unassembled WGS sequence"/>
</dbReference>
<evidence type="ECO:0000313" key="4">
    <source>
        <dbReference type="EMBL" id="NCS91065.1"/>
    </source>
</evidence>
<dbReference type="Gene3D" id="3.10.620.30">
    <property type="match status" value="1"/>
</dbReference>
<dbReference type="EMBL" id="JAACQH010000023">
    <property type="protein sequence ID" value="NCS91065.1"/>
    <property type="molecule type" value="Genomic_DNA"/>
</dbReference>
<feature type="domain" description="Transglutaminase-like" evidence="2">
    <location>
        <begin position="192"/>
        <end position="252"/>
    </location>
</feature>
<evidence type="ECO:0000259" key="2">
    <source>
        <dbReference type="SMART" id="SM00460"/>
    </source>
</evidence>
<dbReference type="InterPro" id="IPR002931">
    <property type="entry name" value="Transglutaminase-like"/>
</dbReference>
<evidence type="ECO:0000256" key="1">
    <source>
        <dbReference type="SAM" id="Phobius"/>
    </source>
</evidence>
<sequence length="556" mass="63614">MYNKSFWPVLMQIILLTTVMLSSPSAEITHSVINLTYEGNFEKEKANNIILTTEMPLTDETQKILKIQSDKKNYFVETKNGNKTIKINAGSADNYFINFIVEKKFYGIKFNNDNDEDEGNRTERWDFQDNLEKTGNVKWNEKIKKTAENITNNWHDSNKDIEDAVKAFRIAKFVYEYVTYDYNSEILSAEDVFNYGQATCMGYTNLFIAMCRSVGIPARAVGGIAYTNKGFERHSYAEVFIGKQWIPIDPTFLQLPADASHVAFYRDNEARGINVELKWLGKNVSHKGTISAKFISLTDESPIDGWLFNKNLTGENSVMPITVELTNKKNFYVFGICKISSLLKADKDEKIFYISPYEKKNLTFKVFVPELNEGFLYFPSVNIRCNNLNLTAKFTVDTDKTGNIYNGVVIENINTHSKEIDLKNLNEESENRVNVSIIVQNTDKTISISENKTVVVEKGAKYVLKYAIKYPSRNFTLMVKCAGENFSDNKNVVVNVVPDKKNYNYEILDQGQNFVKNIGSEGYLIAAFVLVVMVILIYFKFRKNKPVLKYKNSDNG</sequence>
<dbReference type="EMBL" id="JAACVF010000002">
    <property type="protein sequence ID" value="NCN64477.1"/>
    <property type="molecule type" value="Genomic_DNA"/>
</dbReference>
<reference evidence="3" key="1">
    <citation type="submission" date="2019-11" db="EMBL/GenBank/DDBJ databases">
        <title>Lipid analysis of CO2-rich subsurface aquifers suggests an autotrophy-based deep biosphere with lysolipids enriched in CPR bacteria.</title>
        <authorList>
            <person name="Probst A.J."/>
            <person name="Elling F.J."/>
            <person name="Castelle C.J."/>
            <person name="Zhu Q."/>
            <person name="Elvert M."/>
            <person name="Birarda G."/>
            <person name="Holman H.-Y."/>
            <person name="Lane K.R."/>
            <person name="Ladd B."/>
            <person name="Ryan M.C."/>
            <person name="Woyke T."/>
            <person name="Hinrichs K.-U."/>
            <person name="Banfield J.F."/>
        </authorList>
    </citation>
    <scope>NUCLEOTIDE SEQUENCE</scope>
    <source>
        <strain evidence="3">CG_2015-01_33_1645</strain>
        <strain evidence="4">CG_2015-04_33_537</strain>
    </source>
</reference>
<gene>
    <name evidence="4" type="ORF">GW779_01395</name>
    <name evidence="3" type="ORF">GW910_00110</name>
</gene>
<dbReference type="InterPro" id="IPR038765">
    <property type="entry name" value="Papain-like_cys_pep_sf"/>
</dbReference>
<dbReference type="SUPFAM" id="SSF54001">
    <property type="entry name" value="Cysteine proteinases"/>
    <property type="match status" value="1"/>
</dbReference>
<comment type="caution">
    <text evidence="3">The sequence shown here is derived from an EMBL/GenBank/DDBJ whole genome shotgun (WGS) entry which is preliminary data.</text>
</comment>
<evidence type="ECO:0000313" key="3">
    <source>
        <dbReference type="EMBL" id="NCN64477.1"/>
    </source>
</evidence>
<evidence type="ECO:0000313" key="5">
    <source>
        <dbReference type="Proteomes" id="UP000768163"/>
    </source>
</evidence>
<keyword evidence="1" id="KW-1133">Transmembrane helix</keyword>
<organism evidence="3 5">
    <name type="scientific">Candidatus Altarchaeum hamiconexum</name>
    <dbReference type="NCBI Taxonomy" id="1803513"/>
    <lineage>
        <taxon>Archaea</taxon>
        <taxon>Candidatus Altarchaeota</taxon>
        <taxon>Candidatus Altiarchaeia</taxon>
        <taxon>Candidatus Altarchaeales</taxon>
        <taxon>Candidatus Altarchaeaceae</taxon>
        <taxon>Candidatus Altarchaeum</taxon>
    </lineage>
</organism>
<dbReference type="PANTHER" id="PTHR33490">
    <property type="entry name" value="BLR5614 PROTEIN-RELATED"/>
    <property type="match status" value="1"/>
</dbReference>
<dbReference type="AlphaFoldDB" id="A0A8J7YTS8"/>
<proteinExistence type="predicted"/>